<evidence type="ECO:0000313" key="1">
    <source>
        <dbReference type="EMBL" id="KAL0457571.1"/>
    </source>
</evidence>
<reference evidence="1" key="1">
    <citation type="submission" date="2020-06" db="EMBL/GenBank/DDBJ databases">
        <authorList>
            <person name="Li T."/>
            <person name="Hu X."/>
            <person name="Zhang T."/>
            <person name="Song X."/>
            <person name="Zhang H."/>
            <person name="Dai N."/>
            <person name="Sheng W."/>
            <person name="Hou X."/>
            <person name="Wei L."/>
        </authorList>
    </citation>
    <scope>NUCLEOTIDE SEQUENCE</scope>
    <source>
        <strain evidence="1">KEN1</strain>
        <tissue evidence="1">Leaf</tissue>
    </source>
</reference>
<protein>
    <submittedName>
        <fullName evidence="1">Uncharacterized protein</fullName>
    </submittedName>
</protein>
<name>A0AAW2XZE0_9LAMI</name>
<gene>
    <name evidence="1" type="ORF">Slati_0384300</name>
</gene>
<reference evidence="1" key="2">
    <citation type="journal article" date="2024" name="Plant">
        <title>Genomic evolution and insights into agronomic trait innovations of Sesamum species.</title>
        <authorList>
            <person name="Miao H."/>
            <person name="Wang L."/>
            <person name="Qu L."/>
            <person name="Liu H."/>
            <person name="Sun Y."/>
            <person name="Le M."/>
            <person name="Wang Q."/>
            <person name="Wei S."/>
            <person name="Zheng Y."/>
            <person name="Lin W."/>
            <person name="Duan Y."/>
            <person name="Cao H."/>
            <person name="Xiong S."/>
            <person name="Wang X."/>
            <person name="Wei L."/>
            <person name="Li C."/>
            <person name="Ma Q."/>
            <person name="Ju M."/>
            <person name="Zhao R."/>
            <person name="Li G."/>
            <person name="Mu C."/>
            <person name="Tian Q."/>
            <person name="Mei H."/>
            <person name="Zhang T."/>
            <person name="Gao T."/>
            <person name="Zhang H."/>
        </authorList>
    </citation>
    <scope>NUCLEOTIDE SEQUENCE</scope>
    <source>
        <strain evidence="1">KEN1</strain>
    </source>
</reference>
<dbReference type="AlphaFoldDB" id="A0AAW2XZE0"/>
<organism evidence="1">
    <name type="scientific">Sesamum latifolium</name>
    <dbReference type="NCBI Taxonomy" id="2727402"/>
    <lineage>
        <taxon>Eukaryota</taxon>
        <taxon>Viridiplantae</taxon>
        <taxon>Streptophyta</taxon>
        <taxon>Embryophyta</taxon>
        <taxon>Tracheophyta</taxon>
        <taxon>Spermatophyta</taxon>
        <taxon>Magnoliopsida</taxon>
        <taxon>eudicotyledons</taxon>
        <taxon>Gunneridae</taxon>
        <taxon>Pentapetalae</taxon>
        <taxon>asterids</taxon>
        <taxon>lamiids</taxon>
        <taxon>Lamiales</taxon>
        <taxon>Pedaliaceae</taxon>
        <taxon>Sesamum</taxon>
    </lineage>
</organism>
<accession>A0AAW2XZE0</accession>
<dbReference type="EMBL" id="JACGWN010000002">
    <property type="protein sequence ID" value="KAL0457571.1"/>
    <property type="molecule type" value="Genomic_DNA"/>
</dbReference>
<comment type="caution">
    <text evidence="1">The sequence shown here is derived from an EMBL/GenBank/DDBJ whole genome shotgun (WGS) entry which is preliminary data.</text>
</comment>
<proteinExistence type="predicted"/>
<sequence length="49" mass="5224">MVLRGGMRQGMDARIGQKIEFEGDDSDAAKNAERVVETLGESLGSAIVD</sequence>